<name>B9KY44_THERP</name>
<dbReference type="STRING" id="309801.trd_0387"/>
<dbReference type="SUPFAM" id="SSF51338">
    <property type="entry name" value="Composite domain of metallo-dependent hydrolases"/>
    <property type="match status" value="1"/>
</dbReference>
<dbReference type="eggNOG" id="COG1574">
    <property type="taxonomic scope" value="Bacteria"/>
</dbReference>
<dbReference type="InterPro" id="IPR032466">
    <property type="entry name" value="Metal_Hydrolase"/>
</dbReference>
<dbReference type="InterPro" id="IPR011059">
    <property type="entry name" value="Metal-dep_hydrolase_composite"/>
</dbReference>
<dbReference type="InterPro" id="IPR013108">
    <property type="entry name" value="Amidohydro_3"/>
</dbReference>
<evidence type="ECO:0000313" key="3">
    <source>
        <dbReference type="Proteomes" id="UP000000447"/>
    </source>
</evidence>
<dbReference type="KEGG" id="tro:trd_0387"/>
<evidence type="ECO:0000259" key="1">
    <source>
        <dbReference type="Pfam" id="PF07969"/>
    </source>
</evidence>
<organism evidence="2 3">
    <name type="scientific">Thermomicrobium roseum (strain ATCC 27502 / DSM 5159 / P-2)</name>
    <dbReference type="NCBI Taxonomy" id="309801"/>
    <lineage>
        <taxon>Bacteria</taxon>
        <taxon>Pseudomonadati</taxon>
        <taxon>Thermomicrobiota</taxon>
        <taxon>Thermomicrobia</taxon>
        <taxon>Thermomicrobiales</taxon>
        <taxon>Thermomicrobiaceae</taxon>
        <taxon>Thermomicrobium</taxon>
    </lineage>
</organism>
<accession>B9KY44</accession>
<dbReference type="RefSeq" id="WP_012641794.1">
    <property type="nucleotide sequence ID" value="NC_011959.1"/>
</dbReference>
<dbReference type="HOGENOM" id="CLU_009942_1_0_0"/>
<feature type="domain" description="Amidohydrolase 3" evidence="1">
    <location>
        <begin position="50"/>
        <end position="527"/>
    </location>
</feature>
<dbReference type="AlphaFoldDB" id="B9KY44"/>
<dbReference type="PANTHER" id="PTHR22642:SF2">
    <property type="entry name" value="PROTEIN LONG AFTER FAR-RED 3"/>
    <property type="match status" value="1"/>
</dbReference>
<dbReference type="Gene3D" id="3.10.310.70">
    <property type="match status" value="1"/>
</dbReference>
<sequence length="536" mass="59384">MVCDLILHNANILTLDPAQPRARAVAMSHGRILAIGDDPEILGYRTAQTRVLDLGGATVLPGFDDAHCHPLGLGLSLEWVDVSPVAAPTLERLLDEIRKAAQELPPDRWLLARGYDDTRLDVQRHPTRWELDRVTGNRPTIVIRTCGHMLVANSAALARAGITRETPDPEGGRIVRDETGEPTGLLQERAQELVRRLVPEPTVRDLEQALRRAGDRFLALGITSVTEAGISRPEELLAYQNLHQRGELPVRARIMLLIDHLLEPAERLGLRSGFGDAWLRIGPFKLFQDGAGGARTAAMSIAYPEEPDNYGLAYYTQDQLDEAFRRVARLGAQAAAHAIGDRAIEMVLTAYERALQAHPIHDHRWRIEHCGMLRPDLLERMARLGVVAVPQPAFGYYLGDAYRRNFSEEWLALAYPTRAWLERGIAVAFSSDAPVISPDPWVGIRAAVLRQTLTGEPFGPEQRVTVLEAIRLYTAGGAYASFEEHQRGRITPGFLADLLVVDRDPLAIDPEELPTLRTLLTVVDGRIAWKAADAVF</sequence>
<keyword evidence="2" id="KW-0378">Hydrolase</keyword>
<proteinExistence type="predicted"/>
<gene>
    <name evidence="2" type="ordered locus">trd_0387</name>
</gene>
<dbReference type="InterPro" id="IPR033932">
    <property type="entry name" value="YtcJ-like"/>
</dbReference>
<dbReference type="Gene3D" id="3.20.20.140">
    <property type="entry name" value="Metal-dependent hydrolases"/>
    <property type="match status" value="1"/>
</dbReference>
<dbReference type="GO" id="GO:0016810">
    <property type="term" value="F:hydrolase activity, acting on carbon-nitrogen (but not peptide) bonds"/>
    <property type="evidence" value="ECO:0007669"/>
    <property type="project" value="InterPro"/>
</dbReference>
<dbReference type="EMBL" id="CP001275">
    <property type="protein sequence ID" value="ACM04956.1"/>
    <property type="molecule type" value="Genomic_DNA"/>
</dbReference>
<protein>
    <submittedName>
        <fullName evidence="2">Amidohydrolase family</fullName>
    </submittedName>
</protein>
<dbReference type="SUPFAM" id="SSF51556">
    <property type="entry name" value="Metallo-dependent hydrolases"/>
    <property type="match status" value="1"/>
</dbReference>
<evidence type="ECO:0000313" key="2">
    <source>
        <dbReference type="EMBL" id="ACM04956.1"/>
    </source>
</evidence>
<dbReference type="Gene3D" id="2.30.40.10">
    <property type="entry name" value="Urease, subunit C, domain 1"/>
    <property type="match status" value="1"/>
</dbReference>
<dbReference type="Pfam" id="PF07969">
    <property type="entry name" value="Amidohydro_3"/>
    <property type="match status" value="1"/>
</dbReference>
<dbReference type="OrthoDB" id="9767366at2"/>
<dbReference type="Proteomes" id="UP000000447">
    <property type="component" value="Chromosome"/>
</dbReference>
<reference evidence="2 3" key="1">
    <citation type="journal article" date="2009" name="PLoS ONE">
        <title>Complete genome sequence of the aerobic CO-oxidizing thermophile Thermomicrobium roseum.</title>
        <authorList>
            <person name="Wu D."/>
            <person name="Raymond J."/>
            <person name="Wu M."/>
            <person name="Chatterji S."/>
            <person name="Ren Q."/>
            <person name="Graham J.E."/>
            <person name="Bryant D.A."/>
            <person name="Robb F."/>
            <person name="Colman A."/>
            <person name="Tallon L.J."/>
            <person name="Badger J.H."/>
            <person name="Madupu R."/>
            <person name="Ward N.L."/>
            <person name="Eisen J.A."/>
        </authorList>
    </citation>
    <scope>NUCLEOTIDE SEQUENCE [LARGE SCALE GENOMIC DNA]</scope>
    <source>
        <strain evidence="3">ATCC 27502 / DSM 5159 / P-2</strain>
    </source>
</reference>
<keyword evidence="3" id="KW-1185">Reference proteome</keyword>
<dbReference type="CDD" id="cd01300">
    <property type="entry name" value="YtcJ_like"/>
    <property type="match status" value="1"/>
</dbReference>
<dbReference type="PANTHER" id="PTHR22642">
    <property type="entry name" value="IMIDAZOLONEPROPIONASE"/>
    <property type="match status" value="1"/>
</dbReference>